<keyword evidence="1" id="KW-1133">Transmembrane helix</keyword>
<proteinExistence type="predicted"/>
<name>E2Q5I7_STRCL</name>
<evidence type="ECO:0000313" key="3">
    <source>
        <dbReference type="Proteomes" id="UP000002357"/>
    </source>
</evidence>
<dbReference type="AlphaFoldDB" id="E2Q5I7"/>
<reference evidence="2 3" key="1">
    <citation type="journal article" date="2010" name="Genome Biol. Evol.">
        <title>The sequence of a 1.8-mb bacterial linear plasmid reveals a rich evolutionary reservoir of secondary metabolic pathways.</title>
        <authorList>
            <person name="Medema M.H."/>
            <person name="Trefzer A."/>
            <person name="Kovalchuk A."/>
            <person name="van den Berg M."/>
            <person name="Mueller U."/>
            <person name="Heijne W."/>
            <person name="Wu L."/>
            <person name="Alam M.T."/>
            <person name="Ronning C.M."/>
            <person name="Nierman W.C."/>
            <person name="Bovenberg R.A.L."/>
            <person name="Breitling R."/>
            <person name="Takano E."/>
        </authorList>
    </citation>
    <scope>NUCLEOTIDE SEQUENCE [LARGE SCALE GENOMIC DNA]</scope>
    <source>
        <strain evidence="3">ATCC 27064 / DSM 738 / JCM 4710 / NBRC 13307 / NCIMB 12785 / NRRL 3585 / VKM Ac-602</strain>
    </source>
</reference>
<keyword evidence="3" id="KW-1185">Reference proteome</keyword>
<sequence length="287" mass="30350">MTITSHNGANCPSVRGVSSQNATSVGALLLSRAEPAAVRPVAQLLRERQLLAPAGEGWSVLIPEGKPWRDGQEPVERVLGGWASALSVATNRPALALWWDGERSGFLLASGFRRPVGYVWLADGTPAGEDEAVHTFAARLGLDPVLDVQTLEPLTRPDRAADARARLLGLIAVLARTGLRLPAGLTPGESGDRLRAAARGSGAESVEWAGWRDAVRAELHAVEEGLDHWLRARESGRARAIGAAQLVAGVPVTLYGVRRRSPGWIAAGAVLLLNGGLALGARPRRAR</sequence>
<organism evidence="2 3">
    <name type="scientific">Streptomyces clavuligerus</name>
    <dbReference type="NCBI Taxonomy" id="1901"/>
    <lineage>
        <taxon>Bacteria</taxon>
        <taxon>Bacillati</taxon>
        <taxon>Actinomycetota</taxon>
        <taxon>Actinomycetes</taxon>
        <taxon>Kitasatosporales</taxon>
        <taxon>Streptomycetaceae</taxon>
        <taxon>Streptomyces</taxon>
    </lineage>
</organism>
<accession>E2Q5I7</accession>
<gene>
    <name evidence="2" type="ORF">SCLAV_4126</name>
</gene>
<keyword evidence="1" id="KW-0812">Transmembrane</keyword>
<dbReference type="OrthoDB" id="4331225at2"/>
<dbReference type="RefSeq" id="WP_003961783.1">
    <property type="nucleotide sequence ID" value="NZ_CM000913.1"/>
</dbReference>
<protein>
    <submittedName>
        <fullName evidence="2">Membrane protein</fullName>
    </submittedName>
</protein>
<evidence type="ECO:0000256" key="1">
    <source>
        <dbReference type="SAM" id="Phobius"/>
    </source>
</evidence>
<dbReference type="STRING" id="1901.BB341_08135"/>
<dbReference type="GeneID" id="93729388"/>
<feature type="transmembrane region" description="Helical" evidence="1">
    <location>
        <begin position="263"/>
        <end position="281"/>
    </location>
</feature>
<dbReference type="EMBL" id="CM000913">
    <property type="protein sequence ID" value="EFG09201.1"/>
    <property type="molecule type" value="Genomic_DNA"/>
</dbReference>
<evidence type="ECO:0000313" key="2">
    <source>
        <dbReference type="EMBL" id="EFG09201.1"/>
    </source>
</evidence>
<dbReference type="eggNOG" id="ENOG5033S84">
    <property type="taxonomic scope" value="Bacteria"/>
</dbReference>
<keyword evidence="1" id="KW-0472">Membrane</keyword>
<dbReference type="Proteomes" id="UP000002357">
    <property type="component" value="Chromosome"/>
</dbReference>